<dbReference type="AlphaFoldDB" id="A0A9Q0SRP6"/>
<gene>
    <name evidence="2" type="ORF">OIU79_016671</name>
</gene>
<comment type="caution">
    <text evidence="2">The sequence shown here is derived from an EMBL/GenBank/DDBJ whole genome shotgun (WGS) entry which is preliminary data.</text>
</comment>
<evidence type="ECO:0000313" key="3">
    <source>
        <dbReference type="Proteomes" id="UP001151532"/>
    </source>
</evidence>
<feature type="compositionally biased region" description="Polar residues" evidence="1">
    <location>
        <begin position="1"/>
        <end position="14"/>
    </location>
</feature>
<protein>
    <submittedName>
        <fullName evidence="2">GLYCOSYLTRANSFERASE</fullName>
    </submittedName>
</protein>
<reference evidence="2" key="1">
    <citation type="submission" date="2022-11" db="EMBL/GenBank/DDBJ databases">
        <authorList>
            <person name="Hyden B.L."/>
            <person name="Feng K."/>
            <person name="Yates T."/>
            <person name="Jawdy S."/>
            <person name="Smart L.B."/>
            <person name="Muchero W."/>
        </authorList>
    </citation>
    <scope>NUCLEOTIDE SEQUENCE</scope>
    <source>
        <tissue evidence="2">Shoot tip</tissue>
    </source>
</reference>
<dbReference type="EMBL" id="JAPFFK010000019">
    <property type="protein sequence ID" value="KAJ6686973.1"/>
    <property type="molecule type" value="Genomic_DNA"/>
</dbReference>
<dbReference type="Gene3D" id="3.40.50.2000">
    <property type="entry name" value="Glycogen Phosphorylase B"/>
    <property type="match status" value="1"/>
</dbReference>
<dbReference type="OrthoDB" id="5835829at2759"/>
<evidence type="ECO:0000313" key="2">
    <source>
        <dbReference type="EMBL" id="KAJ6686973.1"/>
    </source>
</evidence>
<dbReference type="Proteomes" id="UP001151532">
    <property type="component" value="Chromosome 2"/>
</dbReference>
<sequence>MVVQPSLPSGNLSRTRPHKSHPPIRQGSDTYWCSRHPGYLSLCRPPHVQNFVFLTVCHSLPFQMDMTTGLSPGDDMGAPYASELKRRGSQTLNELIADSAKEGKPVTCVPATVFDIYYYYFNGYGDIFNNCKDISYVIELPGLPPLTSRDIPSFTLPSNTYTVAIQAFQEQLEHLSQETNPKSACQLFRCIGIGTHECH</sequence>
<name>A0A9Q0SRP6_SALPP</name>
<organism evidence="2 3">
    <name type="scientific">Salix purpurea</name>
    <name type="common">Purple osier willow</name>
    <dbReference type="NCBI Taxonomy" id="77065"/>
    <lineage>
        <taxon>Eukaryota</taxon>
        <taxon>Viridiplantae</taxon>
        <taxon>Streptophyta</taxon>
        <taxon>Embryophyta</taxon>
        <taxon>Tracheophyta</taxon>
        <taxon>Spermatophyta</taxon>
        <taxon>Magnoliopsida</taxon>
        <taxon>eudicotyledons</taxon>
        <taxon>Gunneridae</taxon>
        <taxon>Pentapetalae</taxon>
        <taxon>rosids</taxon>
        <taxon>fabids</taxon>
        <taxon>Malpighiales</taxon>
        <taxon>Salicaceae</taxon>
        <taxon>Saliceae</taxon>
        <taxon>Salix</taxon>
    </lineage>
</organism>
<evidence type="ECO:0000256" key="1">
    <source>
        <dbReference type="SAM" id="MobiDB-lite"/>
    </source>
</evidence>
<reference evidence="2" key="2">
    <citation type="journal article" date="2023" name="Int. J. Mol. Sci.">
        <title>De Novo Assembly and Annotation of 11 Diverse Shrub Willow (Salix) Genomes Reveals Novel Gene Organization in Sex-Linked Regions.</title>
        <authorList>
            <person name="Hyden B."/>
            <person name="Feng K."/>
            <person name="Yates T.B."/>
            <person name="Jawdy S."/>
            <person name="Cereghino C."/>
            <person name="Smart L.B."/>
            <person name="Muchero W."/>
        </authorList>
    </citation>
    <scope>NUCLEOTIDE SEQUENCE</scope>
    <source>
        <tissue evidence="2">Shoot tip</tissue>
    </source>
</reference>
<proteinExistence type="predicted"/>
<feature type="region of interest" description="Disordered" evidence="1">
    <location>
        <begin position="1"/>
        <end position="27"/>
    </location>
</feature>
<accession>A0A9Q0SRP6</accession>
<keyword evidence="3" id="KW-1185">Reference proteome</keyword>